<keyword evidence="6" id="KW-1185">Reference proteome</keyword>
<keyword evidence="4" id="KW-0812">Transmembrane</keyword>
<organism evidence="5 6">
    <name type="scientific">Bionectria ochroleuca</name>
    <name type="common">Gliocladium roseum</name>
    <dbReference type="NCBI Taxonomy" id="29856"/>
    <lineage>
        <taxon>Eukaryota</taxon>
        <taxon>Fungi</taxon>
        <taxon>Dikarya</taxon>
        <taxon>Ascomycota</taxon>
        <taxon>Pezizomycotina</taxon>
        <taxon>Sordariomycetes</taxon>
        <taxon>Hypocreomycetidae</taxon>
        <taxon>Hypocreales</taxon>
        <taxon>Bionectriaceae</taxon>
        <taxon>Clonostachys</taxon>
    </lineage>
</organism>
<dbReference type="EMBL" id="CABFNS010000870">
    <property type="protein sequence ID" value="VUC33676.1"/>
    <property type="molecule type" value="Genomic_DNA"/>
</dbReference>
<accession>A0ABY6UQP7</accession>
<keyword evidence="2" id="KW-0804">Transcription</keyword>
<reference evidence="5 6" key="1">
    <citation type="submission" date="2019-06" db="EMBL/GenBank/DDBJ databases">
        <authorList>
            <person name="Broberg M."/>
        </authorList>
    </citation>
    <scope>NUCLEOTIDE SEQUENCE [LARGE SCALE GENOMIC DNA]</scope>
</reference>
<evidence type="ECO:0000256" key="1">
    <source>
        <dbReference type="ARBA" id="ARBA00023015"/>
    </source>
</evidence>
<evidence type="ECO:0000313" key="6">
    <source>
        <dbReference type="Proteomes" id="UP000766486"/>
    </source>
</evidence>
<keyword evidence="3" id="KW-0539">Nucleus</keyword>
<keyword evidence="4" id="KW-1133">Transmembrane helix</keyword>
<protein>
    <submittedName>
        <fullName evidence="5">Uncharacterized protein</fullName>
    </submittedName>
</protein>
<dbReference type="Proteomes" id="UP000766486">
    <property type="component" value="Unassembled WGS sequence"/>
</dbReference>
<keyword evidence="1" id="KW-0805">Transcription regulation</keyword>
<evidence type="ECO:0000256" key="2">
    <source>
        <dbReference type="ARBA" id="ARBA00023163"/>
    </source>
</evidence>
<dbReference type="PANTHER" id="PTHR47840:SF1">
    <property type="entry name" value="ZN(II)2CYS6 TRANSCRIPTION FACTOR (EUROFUNG)"/>
    <property type="match status" value="1"/>
</dbReference>
<evidence type="ECO:0000256" key="4">
    <source>
        <dbReference type="SAM" id="Phobius"/>
    </source>
</evidence>
<sequence>MDKMLQKAAGWMPPRWWLDPTKSYYESKTFSGIDEAGRIRDQLMHYHLLVQLHWPYLVVQPTEHDIHHHHPVHASRGLLARFVALNMHRTTRYYCLGASMLALVASMALCISYVMLGEIGGSMDHILHHRPTDRGMMEVSLESIQQLSLTRSHPSVLKMIAAFREILSVEEEVARGARYKTVLTDNQSHKFECYSRRDDEGVEIYIPCLGFINLIRQHVSQDPAVNPSPAMGNIANSGCPDDRETTPSPRATINLTETQDIPGAELGFDGAIFDFDQFHDEWMAEGVDGGLLDYFG</sequence>
<gene>
    <name evidence="5" type="ORF">CLO192961_LOCUS360411</name>
</gene>
<proteinExistence type="predicted"/>
<dbReference type="PANTHER" id="PTHR47840">
    <property type="entry name" value="ZN(II)2CYS6 TRANSCRIPTION FACTOR (EUROFUNG)-RELATED"/>
    <property type="match status" value="1"/>
</dbReference>
<feature type="transmembrane region" description="Helical" evidence="4">
    <location>
        <begin position="93"/>
        <end position="116"/>
    </location>
</feature>
<comment type="caution">
    <text evidence="5">The sequence shown here is derived from an EMBL/GenBank/DDBJ whole genome shotgun (WGS) entry which is preliminary data.</text>
</comment>
<evidence type="ECO:0000256" key="3">
    <source>
        <dbReference type="ARBA" id="ARBA00023242"/>
    </source>
</evidence>
<name>A0ABY6UQP7_BIOOC</name>
<evidence type="ECO:0000313" key="5">
    <source>
        <dbReference type="EMBL" id="VUC33676.1"/>
    </source>
</evidence>
<keyword evidence="4" id="KW-0472">Membrane</keyword>